<comment type="caution">
    <text evidence="9">The sequence shown here is derived from an EMBL/GenBank/DDBJ whole genome shotgun (WGS) entry which is preliminary data.</text>
</comment>
<sequence length="192" mass="22421">MEIVKQLQLPTSKSLILDVPTRWNSTYGMLESTVVFKDVFLRYKERDPTYIWLPSSEDWDKAMKVFLDPRYKMKLIEFCYSKIYPISQAREEIELVRFSLLELYNEYVTNCSSSSMKLSDQSRAIFFTESGSSNKMKSKTKASESAFSVGGRLLDQYRSSLKPETVQALICTGDWLRSEWKIAKIYRGIKKH</sequence>
<dbReference type="SUPFAM" id="SSF53098">
    <property type="entry name" value="Ribonuclease H-like"/>
    <property type="match status" value="1"/>
</dbReference>
<evidence type="ECO:0000256" key="6">
    <source>
        <dbReference type="ARBA" id="ARBA00023242"/>
    </source>
</evidence>
<dbReference type="Pfam" id="PF14372">
    <property type="entry name" value="hAT-like_RNase-H"/>
    <property type="match status" value="1"/>
</dbReference>
<keyword evidence="3" id="KW-0863">Zinc-finger</keyword>
<comment type="subcellular location">
    <subcellularLocation>
        <location evidence="1">Nucleus</location>
    </subcellularLocation>
</comment>
<accession>A0AAW2R327</accession>
<reference evidence="9" key="2">
    <citation type="journal article" date="2024" name="Plant">
        <title>Genomic evolution and insights into agronomic trait innovations of Sesamum species.</title>
        <authorList>
            <person name="Miao H."/>
            <person name="Wang L."/>
            <person name="Qu L."/>
            <person name="Liu H."/>
            <person name="Sun Y."/>
            <person name="Le M."/>
            <person name="Wang Q."/>
            <person name="Wei S."/>
            <person name="Zheng Y."/>
            <person name="Lin W."/>
            <person name="Duan Y."/>
            <person name="Cao H."/>
            <person name="Xiong S."/>
            <person name="Wang X."/>
            <person name="Wei L."/>
            <person name="Li C."/>
            <person name="Ma Q."/>
            <person name="Ju M."/>
            <person name="Zhao R."/>
            <person name="Li G."/>
            <person name="Mu C."/>
            <person name="Tian Q."/>
            <person name="Mei H."/>
            <person name="Zhang T."/>
            <person name="Gao T."/>
            <person name="Zhang H."/>
        </authorList>
    </citation>
    <scope>NUCLEOTIDE SEQUENCE</scope>
    <source>
        <strain evidence="9">G02</strain>
    </source>
</reference>
<evidence type="ECO:0000256" key="3">
    <source>
        <dbReference type="ARBA" id="ARBA00022771"/>
    </source>
</evidence>
<dbReference type="GO" id="GO:0003677">
    <property type="term" value="F:DNA binding"/>
    <property type="evidence" value="ECO:0007669"/>
    <property type="project" value="UniProtKB-KW"/>
</dbReference>
<evidence type="ECO:0000256" key="1">
    <source>
        <dbReference type="ARBA" id="ARBA00004123"/>
    </source>
</evidence>
<feature type="domain" description="HAT C-terminal dimerisation" evidence="7">
    <location>
        <begin position="142"/>
        <end position="176"/>
    </location>
</feature>
<keyword evidence="6" id="KW-0539">Nucleus</keyword>
<evidence type="ECO:0000256" key="2">
    <source>
        <dbReference type="ARBA" id="ARBA00022723"/>
    </source>
</evidence>
<evidence type="ECO:0000256" key="4">
    <source>
        <dbReference type="ARBA" id="ARBA00022833"/>
    </source>
</evidence>
<evidence type="ECO:0000313" key="9">
    <source>
        <dbReference type="EMBL" id="KAL0374081.1"/>
    </source>
</evidence>
<organism evidence="9">
    <name type="scientific">Sesamum radiatum</name>
    <name type="common">Black benniseed</name>
    <dbReference type="NCBI Taxonomy" id="300843"/>
    <lineage>
        <taxon>Eukaryota</taxon>
        <taxon>Viridiplantae</taxon>
        <taxon>Streptophyta</taxon>
        <taxon>Embryophyta</taxon>
        <taxon>Tracheophyta</taxon>
        <taxon>Spermatophyta</taxon>
        <taxon>Magnoliopsida</taxon>
        <taxon>eudicotyledons</taxon>
        <taxon>Gunneridae</taxon>
        <taxon>Pentapetalae</taxon>
        <taxon>asterids</taxon>
        <taxon>lamiids</taxon>
        <taxon>Lamiales</taxon>
        <taxon>Pedaliaceae</taxon>
        <taxon>Sesamum</taxon>
    </lineage>
</organism>
<protein>
    <submittedName>
        <fullName evidence="9">Zinc finger BED domain-containing protein RICESLEEPER 3</fullName>
    </submittedName>
</protein>
<dbReference type="GO" id="GO:0008270">
    <property type="term" value="F:zinc ion binding"/>
    <property type="evidence" value="ECO:0007669"/>
    <property type="project" value="UniProtKB-KW"/>
</dbReference>
<evidence type="ECO:0000259" key="8">
    <source>
        <dbReference type="Pfam" id="PF14372"/>
    </source>
</evidence>
<dbReference type="Pfam" id="PF05699">
    <property type="entry name" value="Dimer_Tnp_hAT"/>
    <property type="match status" value="1"/>
</dbReference>
<evidence type="ECO:0000259" key="7">
    <source>
        <dbReference type="Pfam" id="PF05699"/>
    </source>
</evidence>
<feature type="domain" description="hAT-like transposase RNase-H fold" evidence="8">
    <location>
        <begin position="62"/>
        <end position="107"/>
    </location>
</feature>
<dbReference type="AlphaFoldDB" id="A0AAW2R327"/>
<keyword evidence="2" id="KW-0479">Metal-binding</keyword>
<keyword evidence="5" id="KW-0238">DNA-binding</keyword>
<dbReference type="EMBL" id="JACGWJ010000014">
    <property type="protein sequence ID" value="KAL0374081.1"/>
    <property type="molecule type" value="Genomic_DNA"/>
</dbReference>
<dbReference type="InterPro" id="IPR052035">
    <property type="entry name" value="ZnF_BED_domain_contain"/>
</dbReference>
<name>A0AAW2R327_SESRA</name>
<dbReference type="InterPro" id="IPR025525">
    <property type="entry name" value="hAT-like_transposase_RNase-H"/>
</dbReference>
<dbReference type="PANTHER" id="PTHR46481:SF10">
    <property type="entry name" value="ZINC FINGER BED DOMAIN-CONTAINING PROTEIN 39"/>
    <property type="match status" value="1"/>
</dbReference>
<dbReference type="InterPro" id="IPR012337">
    <property type="entry name" value="RNaseH-like_sf"/>
</dbReference>
<keyword evidence="4" id="KW-0862">Zinc</keyword>
<proteinExistence type="predicted"/>
<dbReference type="InterPro" id="IPR008906">
    <property type="entry name" value="HATC_C_dom"/>
</dbReference>
<reference evidence="9" key="1">
    <citation type="submission" date="2020-06" db="EMBL/GenBank/DDBJ databases">
        <authorList>
            <person name="Li T."/>
            <person name="Hu X."/>
            <person name="Zhang T."/>
            <person name="Song X."/>
            <person name="Zhang H."/>
            <person name="Dai N."/>
            <person name="Sheng W."/>
            <person name="Hou X."/>
            <person name="Wei L."/>
        </authorList>
    </citation>
    <scope>NUCLEOTIDE SEQUENCE</scope>
    <source>
        <strain evidence="9">G02</strain>
        <tissue evidence="9">Leaf</tissue>
    </source>
</reference>
<evidence type="ECO:0000256" key="5">
    <source>
        <dbReference type="ARBA" id="ARBA00023125"/>
    </source>
</evidence>
<dbReference type="GO" id="GO:0005634">
    <property type="term" value="C:nucleus"/>
    <property type="evidence" value="ECO:0007669"/>
    <property type="project" value="UniProtKB-SubCell"/>
</dbReference>
<dbReference type="PANTHER" id="PTHR46481">
    <property type="entry name" value="ZINC FINGER BED DOMAIN-CONTAINING PROTEIN 4"/>
    <property type="match status" value="1"/>
</dbReference>
<gene>
    <name evidence="9" type="ORF">Sradi_3323800</name>
</gene>
<dbReference type="GO" id="GO:0046983">
    <property type="term" value="F:protein dimerization activity"/>
    <property type="evidence" value="ECO:0007669"/>
    <property type="project" value="InterPro"/>
</dbReference>